<proteinExistence type="inferred from homology"/>
<dbReference type="InterPro" id="IPR048248">
    <property type="entry name" value="PUA_eIF2d-like"/>
</dbReference>
<dbReference type="STRING" id="1071378.G0WGU5"/>
<dbReference type="Pfam" id="PF01253">
    <property type="entry name" value="SUI1"/>
    <property type="match status" value="1"/>
</dbReference>
<feature type="region of interest" description="Disordered" evidence="2">
    <location>
        <begin position="196"/>
        <end position="224"/>
    </location>
</feature>
<dbReference type="InterPro" id="IPR036877">
    <property type="entry name" value="SUI1_dom_sf"/>
</dbReference>
<dbReference type="InterPro" id="IPR036885">
    <property type="entry name" value="SWIB_MDM2_dom_sf"/>
</dbReference>
<dbReference type="GO" id="GO:0001731">
    <property type="term" value="P:formation of translation preinitiation complex"/>
    <property type="evidence" value="ECO:0007669"/>
    <property type="project" value="InterPro"/>
</dbReference>
<dbReference type="GO" id="GO:0003743">
    <property type="term" value="F:translation initiation factor activity"/>
    <property type="evidence" value="ECO:0007669"/>
    <property type="project" value="InterPro"/>
</dbReference>
<dbReference type="CDD" id="cd21156">
    <property type="entry name" value="PUA_eIF2d-like"/>
    <property type="match status" value="1"/>
</dbReference>
<dbReference type="EMBL" id="HE580276">
    <property type="protein sequence ID" value="CCD27023.1"/>
    <property type="molecule type" value="Genomic_DNA"/>
</dbReference>
<dbReference type="OrthoDB" id="199771at2759"/>
<dbReference type="InterPro" id="IPR039757">
    <property type="entry name" value="EIF2D"/>
</dbReference>
<dbReference type="InterPro" id="IPR001950">
    <property type="entry name" value="SUI1"/>
</dbReference>
<dbReference type="eggNOG" id="KOG2522">
    <property type="taxonomic scope" value="Eukaryota"/>
</dbReference>
<sequence length="579" mass="66374">MFKKEPHIKALSNLKNSDRKKLLQTIKTQTNLETYNFNNSNIIKQTNFQTTNPPSIGTIFTNDSNIPIWFKSKHNDLLYPTVFTCWNNHDILPTLLSHDFVIQEKLFNGANLMISGTIPPFDSRLIPGTLCGIASVQDPKRIVWAIGVVKMNMPSFDKVVGETGVAVEVIHHFEDELFKIFKCNDLKPDEFVKEQLNTEHPQDNDVADEDTTRKKEENRESNEPDFEVLDHFKTEDVDYFITRSLYYTITQDTKVELPISASNFISQHINKNLPDISHNEVNIKKTSWKKTAKFLKHFEKEGFLKLKGKGDDLTVVGMNKTKDELKNFVPYKIGKSTTPSFSLSSPNTNDKSDTKGMMYSETFYKPINHAKDLLKAVPTIPTKPLYTQQEIRDIVTSYINSKNLIDMKNKKMILLDDLLFNMVHKRQSEANAAPRTMMRGTILEPILANNFTEHYQIYRKRNGKGELMEDVEPLFKSPQRGHLPQIDILTEMKIGRKVITKVSNFEIFGISSDFLAADLRKLCSGSTTIGETMTSPKTPEVQVQGPHGQIIIDHLNKKFGVPTKWINYVNKLKNKKKRK</sequence>
<dbReference type="GO" id="GO:0006364">
    <property type="term" value="P:rRNA processing"/>
    <property type="evidence" value="ECO:0007669"/>
    <property type="project" value="EnsemblFungi"/>
</dbReference>
<dbReference type="SUPFAM" id="SSF88697">
    <property type="entry name" value="PUA domain-like"/>
    <property type="match status" value="1"/>
</dbReference>
<dbReference type="Pfam" id="PF26291">
    <property type="entry name" value="SWIB_eIF2D"/>
    <property type="match status" value="1"/>
</dbReference>
<dbReference type="Gene3D" id="3.30.780.10">
    <property type="entry name" value="SUI1-like domain"/>
    <property type="match status" value="1"/>
</dbReference>
<dbReference type="CDD" id="cd11608">
    <property type="entry name" value="eIF2D_C"/>
    <property type="match status" value="1"/>
</dbReference>
<dbReference type="InterPro" id="IPR058886">
    <property type="entry name" value="SWIB_eIF2D"/>
</dbReference>
<gene>
    <name evidence="5" type="primary">NDAI0J01310</name>
    <name evidence="5" type="ordered locus">NDAI_0J01310</name>
</gene>
<reference evidence="5 6" key="1">
    <citation type="journal article" date="2011" name="Proc. Natl. Acad. Sci. U.S.A.">
        <title>Evolutionary erosion of yeast sex chromosomes by mating-type switching accidents.</title>
        <authorList>
            <person name="Gordon J.L."/>
            <person name="Armisen D."/>
            <person name="Proux-Wera E."/>
            <person name="Oheigeartaigh S.S."/>
            <person name="Byrne K.P."/>
            <person name="Wolfe K.H."/>
        </authorList>
    </citation>
    <scope>NUCLEOTIDE SEQUENCE [LARGE SCALE GENOMIC DNA]</scope>
    <source>
        <strain evidence="6">ATCC 10597 / BCRC 20456 / CBS 421 / NBRC 0211 / NRRL Y-12639</strain>
    </source>
</reference>
<dbReference type="SUPFAM" id="SSF55159">
    <property type="entry name" value="eIF1-like"/>
    <property type="match status" value="1"/>
</dbReference>
<dbReference type="RefSeq" id="XP_003672266.1">
    <property type="nucleotide sequence ID" value="XM_003672218.1"/>
</dbReference>
<dbReference type="PROSITE" id="PS50296">
    <property type="entry name" value="SUI1"/>
    <property type="match status" value="1"/>
</dbReference>
<dbReference type="InterPro" id="IPR039759">
    <property type="entry name" value="eIF2D_SUI1"/>
</dbReference>
<dbReference type="PANTHER" id="PTHR12217:SF4">
    <property type="entry name" value="EUKARYOTIC TRANSLATION INITIATION FACTOR 2D"/>
    <property type="match status" value="1"/>
</dbReference>
<dbReference type="FunFam" id="3.30.780.10:FF:000008">
    <property type="entry name" value="eukaryotic translation initiation factor 2D"/>
    <property type="match status" value="1"/>
</dbReference>
<dbReference type="OMA" id="MFLKPYR"/>
<organism evidence="5 6">
    <name type="scientific">Naumovozyma dairenensis (strain ATCC 10597 / BCRC 20456 / CBS 421 / NBRC 0211 / NRRL Y-12639)</name>
    <name type="common">Saccharomyces dairenensis</name>
    <dbReference type="NCBI Taxonomy" id="1071378"/>
    <lineage>
        <taxon>Eukaryota</taxon>
        <taxon>Fungi</taxon>
        <taxon>Dikarya</taxon>
        <taxon>Ascomycota</taxon>
        <taxon>Saccharomycotina</taxon>
        <taxon>Saccharomycetes</taxon>
        <taxon>Saccharomycetales</taxon>
        <taxon>Saccharomycetaceae</taxon>
        <taxon>Naumovozyma</taxon>
    </lineage>
</organism>
<dbReference type="InterPro" id="IPR041366">
    <property type="entry name" value="Pre-PUA"/>
</dbReference>
<evidence type="ECO:0000259" key="3">
    <source>
        <dbReference type="PROSITE" id="PS50296"/>
    </source>
</evidence>
<dbReference type="KEGG" id="ndi:NDAI_0J01310"/>
<protein>
    <recommendedName>
        <fullName evidence="7">SUI1 domain-containing protein</fullName>
    </recommendedName>
</protein>
<dbReference type="AlphaFoldDB" id="G0WGU5"/>
<evidence type="ECO:0000313" key="5">
    <source>
        <dbReference type="EMBL" id="CCD27023.1"/>
    </source>
</evidence>
<dbReference type="Proteomes" id="UP000000689">
    <property type="component" value="Chromosome 10"/>
</dbReference>
<dbReference type="PROSITE" id="PS51925">
    <property type="entry name" value="SWIB_MDM2"/>
    <property type="match status" value="1"/>
</dbReference>
<dbReference type="InterPro" id="IPR057429">
    <property type="entry name" value="WH_eIF2D"/>
</dbReference>
<dbReference type="PANTHER" id="PTHR12217">
    <property type="entry name" value="EUKARYOTIC TRANSLATION INITIATION FACTOR 2D"/>
    <property type="match status" value="1"/>
</dbReference>
<dbReference type="PROSITE" id="PS50890">
    <property type="entry name" value="PUA"/>
    <property type="match status" value="1"/>
</dbReference>
<evidence type="ECO:0000259" key="4">
    <source>
        <dbReference type="PROSITE" id="PS51925"/>
    </source>
</evidence>
<dbReference type="Pfam" id="PF25304">
    <property type="entry name" value="WHD_eIF2D"/>
    <property type="match status" value="1"/>
</dbReference>
<feature type="domain" description="SUI1" evidence="3">
    <location>
        <begin position="486"/>
        <end position="559"/>
    </location>
</feature>
<evidence type="ECO:0000256" key="1">
    <source>
        <dbReference type="ARBA" id="ARBA00010359"/>
    </source>
</evidence>
<dbReference type="InterPro" id="IPR015947">
    <property type="entry name" value="PUA-like_sf"/>
</dbReference>
<dbReference type="Pfam" id="PF17832">
    <property type="entry name" value="Pre-PUA"/>
    <property type="match status" value="1"/>
</dbReference>
<dbReference type="GO" id="GO:0003723">
    <property type="term" value="F:RNA binding"/>
    <property type="evidence" value="ECO:0007669"/>
    <property type="project" value="EnsemblFungi"/>
</dbReference>
<comment type="similarity">
    <text evidence="1">Belongs to the eIF2D family.</text>
</comment>
<dbReference type="HOGENOM" id="CLU_012487_1_0_1"/>
<accession>G0WGU5</accession>
<evidence type="ECO:0000256" key="2">
    <source>
        <dbReference type="SAM" id="MobiDB-lite"/>
    </source>
</evidence>
<evidence type="ECO:0008006" key="7">
    <source>
        <dbReference type="Google" id="ProtNLM"/>
    </source>
</evidence>
<dbReference type="SUPFAM" id="SSF47592">
    <property type="entry name" value="SWIB/MDM2 domain"/>
    <property type="match status" value="1"/>
</dbReference>
<dbReference type="InterPro" id="IPR003121">
    <property type="entry name" value="SWIB_MDM2_domain"/>
</dbReference>
<dbReference type="GeneID" id="11494282"/>
<evidence type="ECO:0000313" key="6">
    <source>
        <dbReference type="Proteomes" id="UP000000689"/>
    </source>
</evidence>
<feature type="domain" description="DM2" evidence="4">
    <location>
        <begin position="362"/>
        <end position="453"/>
    </location>
</feature>
<feature type="compositionally biased region" description="Basic and acidic residues" evidence="2">
    <location>
        <begin position="210"/>
        <end position="224"/>
    </location>
</feature>
<dbReference type="Pfam" id="PF26292">
    <property type="entry name" value="PUA_elF2D"/>
    <property type="match status" value="1"/>
</dbReference>
<name>G0WGU5_NAUDC</name>
<dbReference type="Gene3D" id="3.10.400.20">
    <property type="match status" value="1"/>
</dbReference>
<keyword evidence="6" id="KW-1185">Reference proteome</keyword>